<dbReference type="SMART" id="SM00867">
    <property type="entry name" value="YceI"/>
    <property type="match status" value="1"/>
</dbReference>
<dbReference type="Pfam" id="PF04264">
    <property type="entry name" value="YceI"/>
    <property type="match status" value="1"/>
</dbReference>
<organism evidence="2 3">
    <name type="scientific">Candidatus Yanofskybacteria bacterium CG10_big_fil_rev_8_21_14_0_10_46_23</name>
    <dbReference type="NCBI Taxonomy" id="1975098"/>
    <lineage>
        <taxon>Bacteria</taxon>
        <taxon>Candidatus Yanofskyibacteriota</taxon>
    </lineage>
</organism>
<comment type="caution">
    <text evidence="2">The sequence shown here is derived from an EMBL/GenBank/DDBJ whole genome shotgun (WGS) entry which is preliminary data.</text>
</comment>
<name>A0A2H0R552_9BACT</name>
<gene>
    <name evidence="2" type="ORF">COV31_01110</name>
</gene>
<dbReference type="InterPro" id="IPR036761">
    <property type="entry name" value="TTHA0802/YceI-like_sf"/>
</dbReference>
<dbReference type="PANTHER" id="PTHR34406:SF1">
    <property type="entry name" value="PROTEIN YCEI"/>
    <property type="match status" value="1"/>
</dbReference>
<dbReference type="EMBL" id="PCXO01000005">
    <property type="protein sequence ID" value="PIR41456.1"/>
    <property type="molecule type" value="Genomic_DNA"/>
</dbReference>
<dbReference type="Gene3D" id="2.40.128.110">
    <property type="entry name" value="Lipid/polyisoprenoid-binding, YceI-like"/>
    <property type="match status" value="1"/>
</dbReference>
<dbReference type="Proteomes" id="UP000230232">
    <property type="component" value="Unassembled WGS sequence"/>
</dbReference>
<reference evidence="2 3" key="1">
    <citation type="submission" date="2017-09" db="EMBL/GenBank/DDBJ databases">
        <title>Depth-based differentiation of microbial function through sediment-hosted aquifers and enrichment of novel symbionts in the deep terrestrial subsurface.</title>
        <authorList>
            <person name="Probst A.J."/>
            <person name="Ladd B."/>
            <person name="Jarett J.K."/>
            <person name="Geller-Mcgrath D.E."/>
            <person name="Sieber C.M."/>
            <person name="Emerson J.B."/>
            <person name="Anantharaman K."/>
            <person name="Thomas B.C."/>
            <person name="Malmstrom R."/>
            <person name="Stieglmeier M."/>
            <person name="Klingl A."/>
            <person name="Woyke T."/>
            <person name="Ryan C.M."/>
            <person name="Banfield J.F."/>
        </authorList>
    </citation>
    <scope>NUCLEOTIDE SEQUENCE [LARGE SCALE GENOMIC DNA]</scope>
    <source>
        <strain evidence="2">CG10_big_fil_rev_8_21_14_0_10_46_23</strain>
    </source>
</reference>
<dbReference type="SUPFAM" id="SSF101874">
    <property type="entry name" value="YceI-like"/>
    <property type="match status" value="1"/>
</dbReference>
<evidence type="ECO:0000313" key="2">
    <source>
        <dbReference type="EMBL" id="PIR41456.1"/>
    </source>
</evidence>
<evidence type="ECO:0000313" key="3">
    <source>
        <dbReference type="Proteomes" id="UP000230232"/>
    </source>
</evidence>
<accession>A0A2H0R552</accession>
<feature type="domain" description="Lipid/polyisoprenoid-binding YceI-like" evidence="1">
    <location>
        <begin position="47"/>
        <end position="214"/>
    </location>
</feature>
<protein>
    <recommendedName>
        <fullName evidence="1">Lipid/polyisoprenoid-binding YceI-like domain-containing protein</fullName>
    </recommendedName>
</protein>
<dbReference type="AlphaFoldDB" id="A0A2H0R552"/>
<dbReference type="PANTHER" id="PTHR34406">
    <property type="entry name" value="PROTEIN YCEI"/>
    <property type="match status" value="1"/>
</dbReference>
<evidence type="ECO:0000259" key="1">
    <source>
        <dbReference type="SMART" id="SM00867"/>
    </source>
</evidence>
<dbReference type="InterPro" id="IPR007372">
    <property type="entry name" value="Lipid/polyisoprenoid-bd_YceI"/>
</dbReference>
<sequence>MKKIGLILVVIAILILAFIFFRNSGPTNNLDQFEQSAENLPVIPEGQYKVDSELTRLRWQGSRIDGSTHFGFVTVSGGEVEVKEGKAEGEFNIDMTTISESKNTEMFLLDIRGEDFFAVDRFPTAKIKINIDSEMDRGPEAYTVRGELTIRDKTNPISFPARIHRDGNNLVADASFLIDRTEWDIIFDSGSFFTNLGDRAIHDNIQFELHLILN</sequence>
<proteinExistence type="predicted"/>